<comment type="caution">
    <text evidence="2">The sequence shown here is derived from an EMBL/GenBank/DDBJ whole genome shotgun (WGS) entry which is preliminary data.</text>
</comment>
<gene>
    <name evidence="2" type="ORF">CSOL1703_00008116</name>
</gene>
<dbReference type="AlphaFoldDB" id="A0A9N9ZPN1"/>
<dbReference type="Proteomes" id="UP000775872">
    <property type="component" value="Unassembled WGS sequence"/>
</dbReference>
<proteinExistence type="predicted"/>
<protein>
    <submittedName>
        <fullName evidence="2">Uncharacterized protein</fullName>
    </submittedName>
</protein>
<dbReference type="EMBL" id="CABFOC020000091">
    <property type="protein sequence ID" value="CAH0059083.1"/>
    <property type="molecule type" value="Genomic_DNA"/>
</dbReference>
<evidence type="ECO:0000313" key="2">
    <source>
        <dbReference type="EMBL" id="CAH0059083.1"/>
    </source>
</evidence>
<feature type="region of interest" description="Disordered" evidence="1">
    <location>
        <begin position="755"/>
        <end position="785"/>
    </location>
</feature>
<sequence length="785" mass="88740">MAANQPTLQQVLDDLETSTFEDAGYESESFEVQEEETALSSIKKSLTICFPIRSNYSPSWNTSSAFRELVQNWRDGIIQSFKLKETQFHVVKENKSTDLKADILFKALNKAAGVADDDSCLGFIRFSGRRGTGIVEITSRAASLQPKHLDFGQSDKWGKTNQAGVHGEGLKVALLVFLRRNHRVRCISGNVTWNFNFTTAGKLVARLNKMQQEAVVREKRSAKKLKDDNSVPFQVSPYHDVRFFIGEKGKGRDGIGESTQREHVTLETFNKWYRSALFLLDLPSQEEAIITTKHGELILDDSVQGNLYLKGLLLMESSPDYSASISGWPLKYAYNFRHGVTNRDRQSVTSSSNECRTILSIWSDALQQKPSLIAAFHDMLLSTNPLYADVHLAESLMGIESAKKMSEDPRLKTIIQGLGRTGSRLPDCYWSILSRFHLIHTAKKEQENQFLKSRIAMVSADKFAESLHRLLRSCIPGIPSVAHINIEFVQAGQLRLHTYLKDATFKIHERWLDSEQVVGELGLSSNVQEIDVLFHAVQWLVKELIEQMSEGQFVKTEDHTIEWDKRRVTNCAVQRLFEYMNVNNSVTLQQTPPGNTNKLILGWNRFSSWCQEAVVSVQLHHKASCQEIHARLLSKEFNPEKLPCKKLQEGPAEDIKPTACFSMIVQPGLGSYSFENLNRGSEYFAVIIKQNEPDSIALISQMCKVPRLPAEVIDLTVDGTLALTPPFRAVKPIENLDILQPRDWYDARSHNVEGAVIGIPKPKSTNGRKRQPEHHEALPRPKRVV</sequence>
<reference evidence="2 3" key="2">
    <citation type="submission" date="2021-10" db="EMBL/GenBank/DDBJ databases">
        <authorList>
            <person name="Piombo E."/>
        </authorList>
    </citation>
    <scope>NUCLEOTIDE SEQUENCE [LARGE SCALE GENOMIC DNA]</scope>
</reference>
<evidence type="ECO:0000313" key="3">
    <source>
        <dbReference type="Proteomes" id="UP000775872"/>
    </source>
</evidence>
<accession>A0A9N9ZPN1</accession>
<organism evidence="2 3">
    <name type="scientific">Clonostachys solani</name>
    <dbReference type="NCBI Taxonomy" id="160281"/>
    <lineage>
        <taxon>Eukaryota</taxon>
        <taxon>Fungi</taxon>
        <taxon>Dikarya</taxon>
        <taxon>Ascomycota</taxon>
        <taxon>Pezizomycotina</taxon>
        <taxon>Sordariomycetes</taxon>
        <taxon>Hypocreomycetidae</taxon>
        <taxon>Hypocreales</taxon>
        <taxon>Bionectriaceae</taxon>
        <taxon>Clonostachys</taxon>
    </lineage>
</organism>
<reference evidence="3" key="1">
    <citation type="submission" date="2019-06" db="EMBL/GenBank/DDBJ databases">
        <authorList>
            <person name="Broberg M."/>
        </authorList>
    </citation>
    <scope>NUCLEOTIDE SEQUENCE [LARGE SCALE GENOMIC DNA]</scope>
</reference>
<keyword evidence="3" id="KW-1185">Reference proteome</keyword>
<name>A0A9N9ZPN1_9HYPO</name>
<evidence type="ECO:0000256" key="1">
    <source>
        <dbReference type="SAM" id="MobiDB-lite"/>
    </source>
</evidence>
<dbReference type="OrthoDB" id="5376140at2759"/>